<dbReference type="STRING" id="930990.A0A067MVF3"/>
<dbReference type="InterPro" id="IPR050203">
    <property type="entry name" value="Trp-tRNA_synthetase"/>
</dbReference>
<evidence type="ECO:0000256" key="10">
    <source>
        <dbReference type="ARBA" id="ARBA00049929"/>
    </source>
</evidence>
<evidence type="ECO:0000256" key="8">
    <source>
        <dbReference type="ARBA" id="ARBA00023146"/>
    </source>
</evidence>
<comment type="subcellular location">
    <subcellularLocation>
        <location evidence="1">Mitochondrion matrix</location>
    </subcellularLocation>
</comment>
<keyword evidence="7 12" id="KW-0648">Protein biosynthesis</keyword>
<evidence type="ECO:0000256" key="1">
    <source>
        <dbReference type="ARBA" id="ARBA00004305"/>
    </source>
</evidence>
<dbReference type="PRINTS" id="PR01039">
    <property type="entry name" value="TRNASYNTHTRP"/>
</dbReference>
<evidence type="ECO:0000256" key="6">
    <source>
        <dbReference type="ARBA" id="ARBA00022840"/>
    </source>
</evidence>
<dbReference type="InterPro" id="IPR002305">
    <property type="entry name" value="aa-tRNA-synth_Ic"/>
</dbReference>
<dbReference type="InterPro" id="IPR002306">
    <property type="entry name" value="Trp-tRNA-ligase"/>
</dbReference>
<evidence type="ECO:0000313" key="14">
    <source>
        <dbReference type="Proteomes" id="UP000027195"/>
    </source>
</evidence>
<keyword evidence="4 12" id="KW-0436">Ligase</keyword>
<evidence type="ECO:0000256" key="12">
    <source>
        <dbReference type="RuleBase" id="RU363036"/>
    </source>
</evidence>
<dbReference type="Gene3D" id="1.10.240.10">
    <property type="entry name" value="Tyrosyl-Transfer RNA Synthetase"/>
    <property type="match status" value="1"/>
</dbReference>
<dbReference type="NCBIfam" id="TIGR00233">
    <property type="entry name" value="trpS"/>
    <property type="match status" value="1"/>
</dbReference>
<dbReference type="Gene3D" id="3.40.50.620">
    <property type="entry name" value="HUPs"/>
    <property type="match status" value="1"/>
</dbReference>
<dbReference type="InterPro" id="IPR001412">
    <property type="entry name" value="aa-tRNA-synth_I_CS"/>
</dbReference>
<dbReference type="InParanoid" id="A0A067MVF3"/>
<dbReference type="InterPro" id="IPR014729">
    <property type="entry name" value="Rossmann-like_a/b/a_fold"/>
</dbReference>
<dbReference type="Pfam" id="PF00579">
    <property type="entry name" value="tRNA-synt_1b"/>
    <property type="match status" value="1"/>
</dbReference>
<dbReference type="FunFam" id="1.10.240.10:FF:000002">
    <property type="entry name" value="Tryptophan--tRNA ligase"/>
    <property type="match status" value="1"/>
</dbReference>
<keyword evidence="5 12" id="KW-0547">Nucleotide-binding</keyword>
<dbReference type="PROSITE" id="PS00178">
    <property type="entry name" value="AA_TRNA_LIGASE_I"/>
    <property type="match status" value="1"/>
</dbReference>
<name>A0A067MVF3_BOTB1</name>
<dbReference type="FunFam" id="3.40.50.620:FF:000082">
    <property type="entry name" value="MSW1p Mitochondrial tryptophanyl-tRNA synthetase"/>
    <property type="match status" value="1"/>
</dbReference>
<dbReference type="CDD" id="cd00806">
    <property type="entry name" value="TrpRS_core"/>
    <property type="match status" value="1"/>
</dbReference>
<dbReference type="OrthoDB" id="15808at2759"/>
<dbReference type="EMBL" id="KL198021">
    <property type="protein sequence ID" value="KDQ18685.1"/>
    <property type="molecule type" value="Genomic_DNA"/>
</dbReference>
<comment type="similarity">
    <text evidence="2 12">Belongs to the class-I aminoacyl-tRNA synthetase family.</text>
</comment>
<keyword evidence="8 12" id="KW-0030">Aminoacyl-tRNA synthetase</keyword>
<dbReference type="PANTHER" id="PTHR43766">
    <property type="entry name" value="TRYPTOPHAN--TRNA LIGASE, MITOCHONDRIAL"/>
    <property type="match status" value="1"/>
</dbReference>
<evidence type="ECO:0000256" key="4">
    <source>
        <dbReference type="ARBA" id="ARBA00022598"/>
    </source>
</evidence>
<evidence type="ECO:0000256" key="11">
    <source>
        <dbReference type="ARBA" id="ARBA00069760"/>
    </source>
</evidence>
<evidence type="ECO:0000256" key="9">
    <source>
        <dbReference type="ARBA" id="ARBA00030268"/>
    </source>
</evidence>
<dbReference type="InterPro" id="IPR024109">
    <property type="entry name" value="Trp-tRNA-ligase_bac-type"/>
</dbReference>
<dbReference type="GO" id="GO:0070183">
    <property type="term" value="P:mitochondrial tryptophanyl-tRNA aminoacylation"/>
    <property type="evidence" value="ECO:0007669"/>
    <property type="project" value="TreeGrafter"/>
</dbReference>
<evidence type="ECO:0000256" key="2">
    <source>
        <dbReference type="ARBA" id="ARBA00005594"/>
    </source>
</evidence>
<sequence>MPASRLLTGLIPAFRRMGRPTGSSLSRSFAVTSGSKAQTIFSGIQPTGVPHLGNYLGALANWVALQKNADPQDRLIYSIVGYHAITLPQDPRRLERERMDIMASLLAIGINPERSILFHQDQVLEHVELAWILNCMTSMGKLKRVTTWKSKLAVARNDGTDKNQDDGHLSLGLFAYPVLQAADILLYKATRVPVGEDQRQHLELCRDLADVFNRTVKSPIFPVPRHIITPAKRVLSLRDPMQKMSKSAPAANSRILITDSFDEIAAKVRSAVTDSTRGITYDPISRPGVSNLVTIISGCTDESIESVVERLADKGHGELKGEVVDAVESKLGPVRREYERIKQDEGWIREVGRRGAEKARALAVETMVDVKTRLGLGAL</sequence>
<proteinExistence type="inferred from homology"/>
<evidence type="ECO:0000256" key="5">
    <source>
        <dbReference type="ARBA" id="ARBA00022741"/>
    </source>
</evidence>
<dbReference type="PANTHER" id="PTHR43766:SF1">
    <property type="entry name" value="TRYPTOPHAN--TRNA LIGASE, MITOCHONDRIAL"/>
    <property type="match status" value="1"/>
</dbReference>
<evidence type="ECO:0000256" key="3">
    <source>
        <dbReference type="ARBA" id="ARBA00013161"/>
    </source>
</evidence>
<comment type="catalytic activity">
    <reaction evidence="10">
        <text>tRNA(Trp) + L-tryptophan + ATP = L-tryptophyl-tRNA(Trp) + AMP + diphosphate + H(+)</text>
        <dbReference type="Rhea" id="RHEA:24080"/>
        <dbReference type="Rhea" id="RHEA-COMP:9671"/>
        <dbReference type="Rhea" id="RHEA-COMP:9705"/>
        <dbReference type="ChEBI" id="CHEBI:15378"/>
        <dbReference type="ChEBI" id="CHEBI:30616"/>
        <dbReference type="ChEBI" id="CHEBI:33019"/>
        <dbReference type="ChEBI" id="CHEBI:57912"/>
        <dbReference type="ChEBI" id="CHEBI:78442"/>
        <dbReference type="ChEBI" id="CHEBI:78535"/>
        <dbReference type="ChEBI" id="CHEBI:456215"/>
        <dbReference type="EC" id="6.1.1.2"/>
    </reaction>
</comment>
<dbReference type="SUPFAM" id="SSF52374">
    <property type="entry name" value="Nucleotidylyl transferase"/>
    <property type="match status" value="1"/>
</dbReference>
<dbReference type="Proteomes" id="UP000027195">
    <property type="component" value="Unassembled WGS sequence"/>
</dbReference>
<reference evidence="14" key="1">
    <citation type="journal article" date="2014" name="Proc. Natl. Acad. Sci. U.S.A.">
        <title>Extensive sampling of basidiomycete genomes demonstrates inadequacy of the white-rot/brown-rot paradigm for wood decay fungi.</title>
        <authorList>
            <person name="Riley R."/>
            <person name="Salamov A.A."/>
            <person name="Brown D.W."/>
            <person name="Nagy L.G."/>
            <person name="Floudas D."/>
            <person name="Held B.W."/>
            <person name="Levasseur A."/>
            <person name="Lombard V."/>
            <person name="Morin E."/>
            <person name="Otillar R."/>
            <person name="Lindquist E.A."/>
            <person name="Sun H."/>
            <person name="LaButti K.M."/>
            <person name="Schmutz J."/>
            <person name="Jabbour D."/>
            <person name="Luo H."/>
            <person name="Baker S.E."/>
            <person name="Pisabarro A.G."/>
            <person name="Walton J.D."/>
            <person name="Blanchette R.A."/>
            <person name="Henrissat B."/>
            <person name="Martin F."/>
            <person name="Cullen D."/>
            <person name="Hibbett D.S."/>
            <person name="Grigoriev I.V."/>
        </authorList>
    </citation>
    <scope>NUCLEOTIDE SEQUENCE [LARGE SCALE GENOMIC DNA]</scope>
    <source>
        <strain evidence="14">FD-172 SS1</strain>
    </source>
</reference>
<dbReference type="GO" id="GO:0005524">
    <property type="term" value="F:ATP binding"/>
    <property type="evidence" value="ECO:0007669"/>
    <property type="project" value="UniProtKB-KW"/>
</dbReference>
<gene>
    <name evidence="13" type="ORF">BOTBODRAFT_29062</name>
</gene>
<keyword evidence="14" id="KW-1185">Reference proteome</keyword>
<evidence type="ECO:0000256" key="7">
    <source>
        <dbReference type="ARBA" id="ARBA00022917"/>
    </source>
</evidence>
<dbReference type="HAMAP" id="MF_00140_B">
    <property type="entry name" value="Trp_tRNA_synth_B"/>
    <property type="match status" value="1"/>
</dbReference>
<dbReference type="GO" id="GO:0004830">
    <property type="term" value="F:tryptophan-tRNA ligase activity"/>
    <property type="evidence" value="ECO:0007669"/>
    <property type="project" value="UniProtKB-EC"/>
</dbReference>
<dbReference type="GO" id="GO:0005759">
    <property type="term" value="C:mitochondrial matrix"/>
    <property type="evidence" value="ECO:0007669"/>
    <property type="project" value="UniProtKB-SubCell"/>
</dbReference>
<dbReference type="EC" id="6.1.1.2" evidence="3"/>
<accession>A0A067MVF3</accession>
<dbReference type="FunCoup" id="A0A067MVF3">
    <property type="interactions" value="367"/>
</dbReference>
<protein>
    <recommendedName>
        <fullName evidence="11">Tryptophan--tRNA ligase, mitochondrial</fullName>
        <ecNumber evidence="3">6.1.1.2</ecNumber>
    </recommendedName>
    <alternativeName>
        <fullName evidence="9">Tryptophanyl-tRNA synthetase</fullName>
    </alternativeName>
</protein>
<evidence type="ECO:0000313" key="13">
    <source>
        <dbReference type="EMBL" id="KDQ18685.1"/>
    </source>
</evidence>
<dbReference type="AlphaFoldDB" id="A0A067MVF3"/>
<organism evidence="13 14">
    <name type="scientific">Botryobasidium botryosum (strain FD-172 SS1)</name>
    <dbReference type="NCBI Taxonomy" id="930990"/>
    <lineage>
        <taxon>Eukaryota</taxon>
        <taxon>Fungi</taxon>
        <taxon>Dikarya</taxon>
        <taxon>Basidiomycota</taxon>
        <taxon>Agaricomycotina</taxon>
        <taxon>Agaricomycetes</taxon>
        <taxon>Cantharellales</taxon>
        <taxon>Botryobasidiaceae</taxon>
        <taxon>Botryobasidium</taxon>
    </lineage>
</organism>
<dbReference type="HOGENOM" id="CLU_029244_1_3_1"/>
<keyword evidence="6 12" id="KW-0067">ATP-binding</keyword>